<name>A0A453DU47_AEGTS</name>
<dbReference type="AlphaFoldDB" id="A0A453DU47"/>
<dbReference type="Proteomes" id="UP000015105">
    <property type="component" value="Chromosome 3D"/>
</dbReference>
<organism evidence="2 3">
    <name type="scientific">Aegilops tauschii subsp. strangulata</name>
    <name type="common">Goatgrass</name>
    <dbReference type="NCBI Taxonomy" id="200361"/>
    <lineage>
        <taxon>Eukaryota</taxon>
        <taxon>Viridiplantae</taxon>
        <taxon>Streptophyta</taxon>
        <taxon>Embryophyta</taxon>
        <taxon>Tracheophyta</taxon>
        <taxon>Spermatophyta</taxon>
        <taxon>Magnoliopsida</taxon>
        <taxon>Liliopsida</taxon>
        <taxon>Poales</taxon>
        <taxon>Poaceae</taxon>
        <taxon>BOP clade</taxon>
        <taxon>Pooideae</taxon>
        <taxon>Triticodae</taxon>
        <taxon>Triticeae</taxon>
        <taxon>Triticinae</taxon>
        <taxon>Aegilops</taxon>
    </lineage>
</organism>
<reference evidence="2" key="3">
    <citation type="journal article" date="2017" name="Nature">
        <title>Genome sequence of the progenitor of the wheat D genome Aegilops tauschii.</title>
        <authorList>
            <person name="Luo M.C."/>
            <person name="Gu Y.Q."/>
            <person name="Puiu D."/>
            <person name="Wang H."/>
            <person name="Twardziok S.O."/>
            <person name="Deal K.R."/>
            <person name="Huo N."/>
            <person name="Zhu T."/>
            <person name="Wang L."/>
            <person name="Wang Y."/>
            <person name="McGuire P.E."/>
            <person name="Liu S."/>
            <person name="Long H."/>
            <person name="Ramasamy R.K."/>
            <person name="Rodriguez J.C."/>
            <person name="Van S.L."/>
            <person name="Yuan L."/>
            <person name="Wang Z."/>
            <person name="Xia Z."/>
            <person name="Xiao L."/>
            <person name="Anderson O.D."/>
            <person name="Ouyang S."/>
            <person name="Liang Y."/>
            <person name="Zimin A.V."/>
            <person name="Pertea G."/>
            <person name="Qi P."/>
            <person name="Bennetzen J.L."/>
            <person name="Dai X."/>
            <person name="Dawson M.W."/>
            <person name="Muller H.G."/>
            <person name="Kugler K."/>
            <person name="Rivarola-Duarte L."/>
            <person name="Spannagl M."/>
            <person name="Mayer K.F.X."/>
            <person name="Lu F.H."/>
            <person name="Bevan M.W."/>
            <person name="Leroy P."/>
            <person name="Li P."/>
            <person name="You F.M."/>
            <person name="Sun Q."/>
            <person name="Liu Z."/>
            <person name="Lyons E."/>
            <person name="Wicker T."/>
            <person name="Salzberg S.L."/>
            <person name="Devos K.M."/>
            <person name="Dvorak J."/>
        </authorList>
    </citation>
    <scope>NUCLEOTIDE SEQUENCE [LARGE SCALE GENOMIC DNA]</scope>
    <source>
        <strain evidence="2">cv. AL8/78</strain>
    </source>
</reference>
<evidence type="ECO:0000313" key="2">
    <source>
        <dbReference type="EnsemblPlants" id="AET3Gv20085300.1"/>
    </source>
</evidence>
<dbReference type="PANTHER" id="PTHR33265:SF10">
    <property type="entry name" value="OS01G0133200 PROTEIN"/>
    <property type="match status" value="1"/>
</dbReference>
<protein>
    <submittedName>
        <fullName evidence="2">Uncharacterized protein</fullName>
    </submittedName>
</protein>
<dbReference type="Pfam" id="PF05553">
    <property type="entry name" value="DUF761"/>
    <property type="match status" value="1"/>
</dbReference>
<dbReference type="InterPro" id="IPR008480">
    <property type="entry name" value="DUF761_pln"/>
</dbReference>
<reference evidence="2" key="4">
    <citation type="submission" date="2019-03" db="UniProtKB">
        <authorList>
            <consortium name="EnsemblPlants"/>
        </authorList>
    </citation>
    <scope>IDENTIFICATION</scope>
</reference>
<sequence>TVSATLAHFECDKERETKPKPRTRPAMPRSSSSPSSCSAPRILGRAMAILSLPLTPLSKARAARTLLLFKKRRARRLRHYNYAYVGEYQFSPSGSPLLLPRPPGVSAWRAKRRSRARTVLAALLCGGGCGLGVFDGDGGIDVAVLDGLLPLPRALQDDERAGEDAASYGYGEQAYHGEEEEEEDEEVEVECEGGGDEEVDGRAERFIERFYEEMRMQQRRLL</sequence>
<keyword evidence="3" id="KW-1185">Reference proteome</keyword>
<feature type="compositionally biased region" description="Low complexity" evidence="1">
    <location>
        <begin position="24"/>
        <end position="38"/>
    </location>
</feature>
<reference evidence="3" key="2">
    <citation type="journal article" date="2017" name="Nat. Plants">
        <title>The Aegilops tauschii genome reveals multiple impacts of transposons.</title>
        <authorList>
            <person name="Zhao G."/>
            <person name="Zou C."/>
            <person name="Li K."/>
            <person name="Wang K."/>
            <person name="Li T."/>
            <person name="Gao L."/>
            <person name="Zhang X."/>
            <person name="Wang H."/>
            <person name="Yang Z."/>
            <person name="Liu X."/>
            <person name="Jiang W."/>
            <person name="Mao L."/>
            <person name="Kong X."/>
            <person name="Jiao Y."/>
            <person name="Jia J."/>
        </authorList>
    </citation>
    <scope>NUCLEOTIDE SEQUENCE [LARGE SCALE GENOMIC DNA]</scope>
    <source>
        <strain evidence="3">cv. AL8/78</strain>
    </source>
</reference>
<feature type="compositionally biased region" description="Acidic residues" evidence="1">
    <location>
        <begin position="178"/>
        <end position="198"/>
    </location>
</feature>
<accession>A0A453DU47</accession>
<dbReference type="Gramene" id="AET3Gv20085300.1">
    <property type="protein sequence ID" value="AET3Gv20085300.1"/>
    <property type="gene ID" value="AET3Gv20085300"/>
</dbReference>
<proteinExistence type="predicted"/>
<dbReference type="PANTHER" id="PTHR33265">
    <property type="entry name" value="AVR9/CF-9 RAPIDLY ELICITED PROTEIN-RELATED"/>
    <property type="match status" value="1"/>
</dbReference>
<evidence type="ECO:0000313" key="3">
    <source>
        <dbReference type="Proteomes" id="UP000015105"/>
    </source>
</evidence>
<feature type="region of interest" description="Disordered" evidence="1">
    <location>
        <begin position="172"/>
        <end position="198"/>
    </location>
</feature>
<reference evidence="2" key="5">
    <citation type="journal article" date="2021" name="G3 (Bethesda)">
        <title>Aegilops tauschii genome assembly Aet v5.0 features greater sequence contiguity and improved annotation.</title>
        <authorList>
            <person name="Wang L."/>
            <person name="Zhu T."/>
            <person name="Rodriguez J.C."/>
            <person name="Deal K.R."/>
            <person name="Dubcovsky J."/>
            <person name="McGuire P.E."/>
            <person name="Lux T."/>
            <person name="Spannagl M."/>
            <person name="Mayer K.F.X."/>
            <person name="Baldrich P."/>
            <person name="Meyers B.C."/>
            <person name="Huo N."/>
            <person name="Gu Y.Q."/>
            <person name="Zhou H."/>
            <person name="Devos K.M."/>
            <person name="Bennetzen J.L."/>
            <person name="Unver T."/>
            <person name="Budak H."/>
            <person name="Gulick P.J."/>
            <person name="Galiba G."/>
            <person name="Kalapos B."/>
            <person name="Nelson D.R."/>
            <person name="Li P."/>
            <person name="You F.M."/>
            <person name="Luo M.C."/>
            <person name="Dvorak J."/>
        </authorList>
    </citation>
    <scope>NUCLEOTIDE SEQUENCE [LARGE SCALE GENOMIC DNA]</scope>
    <source>
        <strain evidence="2">cv. AL8/78</strain>
    </source>
</reference>
<reference evidence="3" key="1">
    <citation type="journal article" date="2014" name="Science">
        <title>Ancient hybridizations among the ancestral genomes of bread wheat.</title>
        <authorList>
            <consortium name="International Wheat Genome Sequencing Consortium,"/>
            <person name="Marcussen T."/>
            <person name="Sandve S.R."/>
            <person name="Heier L."/>
            <person name="Spannagl M."/>
            <person name="Pfeifer M."/>
            <person name="Jakobsen K.S."/>
            <person name="Wulff B.B."/>
            <person name="Steuernagel B."/>
            <person name="Mayer K.F."/>
            <person name="Olsen O.A."/>
        </authorList>
    </citation>
    <scope>NUCLEOTIDE SEQUENCE [LARGE SCALE GENOMIC DNA]</scope>
    <source>
        <strain evidence="3">cv. AL8/78</strain>
    </source>
</reference>
<evidence type="ECO:0000256" key="1">
    <source>
        <dbReference type="SAM" id="MobiDB-lite"/>
    </source>
</evidence>
<feature type="region of interest" description="Disordered" evidence="1">
    <location>
        <begin position="12"/>
        <end position="38"/>
    </location>
</feature>
<dbReference type="EnsemblPlants" id="AET3Gv20085300.1">
    <property type="protein sequence ID" value="AET3Gv20085300.1"/>
    <property type="gene ID" value="AET3Gv20085300"/>
</dbReference>